<comment type="domain">
    <text evidence="13">Dimerization mediated by the LisH domain may be required to activate dynein.</text>
</comment>
<keyword evidence="18" id="KW-1185">Reference proteome</keyword>
<comment type="similarity">
    <text evidence="13">Belongs to the WD repeat LIS1/nudF family.</text>
</comment>
<dbReference type="PROSITE" id="PS50896">
    <property type="entry name" value="LISH"/>
    <property type="match status" value="1"/>
</dbReference>
<dbReference type="STRING" id="329046.A0A1Y2B8F7"/>
<feature type="domain" description="PAC1-like LisH-like dimerisation" evidence="16">
    <location>
        <begin position="8"/>
        <end position="42"/>
    </location>
</feature>
<dbReference type="GO" id="GO:0051301">
    <property type="term" value="P:cell division"/>
    <property type="evidence" value="ECO:0007669"/>
    <property type="project" value="UniProtKB-KW"/>
</dbReference>
<keyword evidence="12 13" id="KW-0131">Cell cycle</keyword>
<dbReference type="GO" id="GO:0051010">
    <property type="term" value="F:microtubule plus-end binding"/>
    <property type="evidence" value="ECO:0007669"/>
    <property type="project" value="EnsemblFungi"/>
</dbReference>
<dbReference type="Pfam" id="PF00400">
    <property type="entry name" value="WD40"/>
    <property type="match status" value="7"/>
</dbReference>
<evidence type="ECO:0000256" key="2">
    <source>
        <dbReference type="ARBA" id="ARBA00022490"/>
    </source>
</evidence>
<proteinExistence type="inferred from homology"/>
<dbReference type="Gene3D" id="1.20.960.30">
    <property type="match status" value="1"/>
</dbReference>
<dbReference type="PANTHER" id="PTHR44006:SF1">
    <property type="entry name" value="U5 SMALL NUCLEAR RIBONUCLEOPROTEIN 40 KDA PROTEIN"/>
    <property type="match status" value="1"/>
</dbReference>
<dbReference type="InterPro" id="IPR056795">
    <property type="entry name" value="PAC1-like_LisH-like_dom"/>
</dbReference>
<keyword evidence="5" id="KW-0507">mRNA processing</keyword>
<keyword evidence="2 13" id="KW-0963">Cytoplasm</keyword>
<dbReference type="GO" id="GO:0005881">
    <property type="term" value="C:cytoplasmic microtubule"/>
    <property type="evidence" value="ECO:0007669"/>
    <property type="project" value="EnsemblFungi"/>
</dbReference>
<feature type="repeat" description="WD" evidence="14">
    <location>
        <begin position="148"/>
        <end position="187"/>
    </location>
</feature>
<evidence type="ECO:0000256" key="8">
    <source>
        <dbReference type="ARBA" id="ARBA00022776"/>
    </source>
</evidence>
<comment type="function">
    <text evidence="13">Positively regulates the activity of the minus-end directed microtubule motor protein dynein. May enhance dynein-mediated microtubule sliding by targeting dynein to the microtubule plus end. Required for nuclear migration during vegetative growth as well as development. Required for retrograde early endosome (EE) transport from the hyphal tip. Required for localization of dynein to the mitotic spindle poles. Recruits additional proteins to the dynein complex at SPBs.</text>
</comment>
<comment type="caution">
    <text evidence="17">The sequence shown here is derived from an EMBL/GenBank/DDBJ whole genome shotgun (WGS) entry which is preliminary data.</text>
</comment>
<dbReference type="GO" id="GO:0008380">
    <property type="term" value="P:RNA splicing"/>
    <property type="evidence" value="ECO:0007669"/>
    <property type="project" value="UniProtKB-KW"/>
</dbReference>
<dbReference type="PIRSF" id="PIRSF037647">
    <property type="entry name" value="Dynein_regulator_Lis1"/>
    <property type="match status" value="1"/>
</dbReference>
<feature type="repeat" description="WD" evidence="14">
    <location>
        <begin position="237"/>
        <end position="278"/>
    </location>
</feature>
<dbReference type="PROSITE" id="PS50082">
    <property type="entry name" value="WD_REPEATS_2"/>
    <property type="match status" value="6"/>
</dbReference>
<dbReference type="SMART" id="SM00320">
    <property type="entry name" value="WD40"/>
    <property type="match status" value="7"/>
</dbReference>
<organism evidence="17 18">
    <name type="scientific">Rhizoclosmatium globosum</name>
    <dbReference type="NCBI Taxonomy" id="329046"/>
    <lineage>
        <taxon>Eukaryota</taxon>
        <taxon>Fungi</taxon>
        <taxon>Fungi incertae sedis</taxon>
        <taxon>Chytridiomycota</taxon>
        <taxon>Chytridiomycota incertae sedis</taxon>
        <taxon>Chytridiomycetes</taxon>
        <taxon>Chytridiales</taxon>
        <taxon>Chytriomycetaceae</taxon>
        <taxon>Rhizoclosmatium</taxon>
    </lineage>
</organism>
<evidence type="ECO:0000256" key="3">
    <source>
        <dbReference type="ARBA" id="ARBA00022574"/>
    </source>
</evidence>
<evidence type="ECO:0000256" key="10">
    <source>
        <dbReference type="ARBA" id="ARBA00023187"/>
    </source>
</evidence>
<keyword evidence="11 13" id="KW-0206">Cytoskeleton</keyword>
<evidence type="ECO:0000256" key="14">
    <source>
        <dbReference type="PROSITE-ProRule" id="PRU00221"/>
    </source>
</evidence>
<evidence type="ECO:0000256" key="7">
    <source>
        <dbReference type="ARBA" id="ARBA00022737"/>
    </source>
</evidence>
<keyword evidence="9 13" id="KW-0175">Coiled coil</keyword>
<comment type="subunit">
    <text evidence="13">Self-associates. Interacts with NDL1 and dynein.</text>
</comment>
<evidence type="ECO:0000256" key="15">
    <source>
        <dbReference type="SAM" id="MobiDB-lite"/>
    </source>
</evidence>
<reference evidence="17 18" key="1">
    <citation type="submission" date="2016-07" db="EMBL/GenBank/DDBJ databases">
        <title>Pervasive Adenine N6-methylation of Active Genes in Fungi.</title>
        <authorList>
            <consortium name="DOE Joint Genome Institute"/>
            <person name="Mondo S.J."/>
            <person name="Dannebaum R.O."/>
            <person name="Kuo R.C."/>
            <person name="Labutti K."/>
            <person name="Haridas S."/>
            <person name="Kuo A."/>
            <person name="Salamov A."/>
            <person name="Ahrendt S.R."/>
            <person name="Lipzen A."/>
            <person name="Sullivan W."/>
            <person name="Andreopoulos W.B."/>
            <person name="Clum A."/>
            <person name="Lindquist E."/>
            <person name="Daum C."/>
            <person name="Ramamoorthy G.K."/>
            <person name="Gryganskyi A."/>
            <person name="Culley D."/>
            <person name="Magnuson J.K."/>
            <person name="James T.Y."/>
            <person name="O'Malley M.A."/>
            <person name="Stajich J.E."/>
            <person name="Spatafora J.W."/>
            <person name="Visel A."/>
            <person name="Grigoriev I.V."/>
        </authorList>
    </citation>
    <scope>NUCLEOTIDE SEQUENCE [LARGE SCALE GENOMIC DNA]</scope>
    <source>
        <strain evidence="17 18">JEL800</strain>
    </source>
</reference>
<evidence type="ECO:0000256" key="9">
    <source>
        <dbReference type="ARBA" id="ARBA00023054"/>
    </source>
</evidence>
<dbReference type="GO" id="GO:0000922">
    <property type="term" value="C:spindle pole"/>
    <property type="evidence" value="ECO:0007669"/>
    <property type="project" value="UniProtKB-SubCell"/>
</dbReference>
<accession>A0A1Y2B8F7</accession>
<dbReference type="SUPFAM" id="SSF109925">
    <property type="entry name" value="Lissencephaly-1 protein (Lis-1, PAF-AH alpha) N-terminal domain"/>
    <property type="match status" value="1"/>
</dbReference>
<dbReference type="InterPro" id="IPR006594">
    <property type="entry name" value="LisH"/>
</dbReference>
<dbReference type="AlphaFoldDB" id="A0A1Y2B8F7"/>
<dbReference type="GO" id="GO:0071013">
    <property type="term" value="C:catalytic step 2 spliceosome"/>
    <property type="evidence" value="ECO:0007669"/>
    <property type="project" value="TreeGrafter"/>
</dbReference>
<feature type="repeat" description="WD" evidence="14">
    <location>
        <begin position="195"/>
        <end position="236"/>
    </location>
</feature>
<evidence type="ECO:0000256" key="4">
    <source>
        <dbReference type="ARBA" id="ARBA00022618"/>
    </source>
</evidence>
<dbReference type="SUPFAM" id="SSF50978">
    <property type="entry name" value="WD40 repeat-like"/>
    <property type="match status" value="1"/>
</dbReference>
<feature type="repeat" description="WD" evidence="14">
    <location>
        <begin position="339"/>
        <end position="380"/>
    </location>
</feature>
<dbReference type="InterPro" id="IPR019775">
    <property type="entry name" value="WD40_repeat_CS"/>
</dbReference>
<dbReference type="GO" id="GO:0006397">
    <property type="term" value="P:mRNA processing"/>
    <property type="evidence" value="ECO:0007669"/>
    <property type="project" value="UniProtKB-KW"/>
</dbReference>
<dbReference type="InterPro" id="IPR037190">
    <property type="entry name" value="LIS1_N"/>
</dbReference>
<dbReference type="EMBL" id="MCGO01000079">
    <property type="protein sequence ID" value="ORY31121.1"/>
    <property type="molecule type" value="Genomic_DNA"/>
</dbReference>
<dbReference type="GO" id="GO:0003723">
    <property type="term" value="F:RNA binding"/>
    <property type="evidence" value="ECO:0007669"/>
    <property type="project" value="TreeGrafter"/>
</dbReference>
<dbReference type="PROSITE" id="PS50294">
    <property type="entry name" value="WD_REPEATS_REGION"/>
    <property type="match status" value="4"/>
</dbReference>
<dbReference type="GO" id="GO:0030473">
    <property type="term" value="P:nuclear migration along microtubule"/>
    <property type="evidence" value="ECO:0007669"/>
    <property type="project" value="EnsemblFungi"/>
</dbReference>
<sequence>MAAATLTDKQKEELNLSVLDYLHTNGFTAAFEGLQRETGLTYLGDGQQRYSNLLEKKWISVVRLQKKVMDLEDKLSVYNTGPSSPGRKAPSNPDFLPSVATPPTTLAGHRAAVTSIAFHPLYNSIATASEDANVSIWDFETGEYERTLKGHTKAVNAVAFDDGEGRLGNLLATASSDLSIKLWDLQNDWKCIRTLQGHDEVVSAVAFTPSGDFLVSASRDKTVKVWEVATGYCVRTIYGHEEWVRGVDVSEDGKFVASCGNDHNIVISDINSGDVVNTLKGHSHVVECVAFAPLLTSKTIEKIVGASEVAVPGQYVASGSRDNTVRVWDTETGFEVMTLTGHDNWIRSIAFHPNGKYLLSTGDDKSLIVWDLTNNGKIVRTVDAVHEQFVTCLDVHKRRGLIATGSEDQTAKVFKCS</sequence>
<dbReference type="FunFam" id="1.20.960.30:FF:000002">
    <property type="entry name" value="Platelet-activating factor acetylhydrolase ib"/>
    <property type="match status" value="1"/>
</dbReference>
<keyword evidence="10" id="KW-0508">mRNA splicing</keyword>
<gene>
    <name evidence="13" type="primary">PAC1</name>
    <name evidence="13" type="synonym">LIS1</name>
    <name evidence="17" type="ORF">BCR33DRAFT_549796</name>
</gene>
<dbReference type="GO" id="GO:0042802">
    <property type="term" value="F:identical protein binding"/>
    <property type="evidence" value="ECO:0007669"/>
    <property type="project" value="EnsemblFungi"/>
</dbReference>
<dbReference type="GO" id="GO:0051012">
    <property type="term" value="P:microtubule sliding"/>
    <property type="evidence" value="ECO:0007669"/>
    <property type="project" value="UniProtKB-UniRule"/>
</dbReference>
<dbReference type="InterPro" id="IPR001680">
    <property type="entry name" value="WD40_rpt"/>
</dbReference>
<dbReference type="PROSITE" id="PS00678">
    <property type="entry name" value="WD_REPEATS_1"/>
    <property type="match status" value="5"/>
</dbReference>
<keyword evidence="8 13" id="KW-0498">Mitosis</keyword>
<feature type="region of interest" description="Disordered" evidence="15">
    <location>
        <begin position="77"/>
        <end position="101"/>
    </location>
</feature>
<dbReference type="HAMAP" id="MF_03141">
    <property type="entry name" value="lis1"/>
    <property type="match status" value="1"/>
</dbReference>
<evidence type="ECO:0000256" key="6">
    <source>
        <dbReference type="ARBA" id="ARBA00022701"/>
    </source>
</evidence>
<evidence type="ECO:0000256" key="13">
    <source>
        <dbReference type="HAMAP-Rule" id="MF_03141"/>
    </source>
</evidence>
<keyword evidence="7" id="KW-0677">Repeat</keyword>
<dbReference type="InterPro" id="IPR036322">
    <property type="entry name" value="WD40_repeat_dom_sf"/>
</dbReference>
<dbReference type="Gene3D" id="2.130.10.10">
    <property type="entry name" value="YVTN repeat-like/Quinoprotein amine dehydrogenase"/>
    <property type="match status" value="1"/>
</dbReference>
<dbReference type="Proteomes" id="UP000193642">
    <property type="component" value="Unassembled WGS sequence"/>
</dbReference>
<evidence type="ECO:0000313" key="17">
    <source>
        <dbReference type="EMBL" id="ORY31121.1"/>
    </source>
</evidence>
<evidence type="ECO:0000256" key="5">
    <source>
        <dbReference type="ARBA" id="ARBA00022664"/>
    </source>
</evidence>
<protein>
    <recommendedName>
        <fullName evidence="13">Nuclear distribution protein PAC1</fullName>
    </recommendedName>
    <alternativeName>
        <fullName evidence="13">Lissencephaly-1 homolog</fullName>
        <shortName evidence="13">LIS-1</shortName>
    </alternativeName>
    <alternativeName>
        <fullName evidence="13">nudF homolog</fullName>
    </alternativeName>
</protein>
<dbReference type="PRINTS" id="PR00320">
    <property type="entry name" value="GPROTEINBRPT"/>
</dbReference>
<dbReference type="GO" id="GO:0000132">
    <property type="term" value="P:establishment of mitotic spindle orientation"/>
    <property type="evidence" value="ECO:0007669"/>
    <property type="project" value="UniProtKB-UniRule"/>
</dbReference>
<dbReference type="InterPro" id="IPR020472">
    <property type="entry name" value="WD40_PAC1"/>
</dbReference>
<evidence type="ECO:0000259" key="16">
    <source>
        <dbReference type="Pfam" id="PF24951"/>
    </source>
</evidence>
<evidence type="ECO:0000256" key="1">
    <source>
        <dbReference type="ARBA" id="ARBA00022448"/>
    </source>
</evidence>
<dbReference type="Pfam" id="PF24951">
    <property type="entry name" value="LisH_PAC1"/>
    <property type="match status" value="1"/>
</dbReference>
<name>A0A1Y2B8F7_9FUNG</name>
<keyword evidence="6 13" id="KW-0493">Microtubule</keyword>
<comment type="subcellular location">
    <subcellularLocation>
        <location evidence="13">Cytoplasm</location>
        <location evidence="13">Cytoskeleton</location>
    </subcellularLocation>
    <subcellularLocation>
        <location evidence="13">Cytoplasm</location>
        <location evidence="13">Cytoskeleton</location>
        <location evidence="13">Spindle pole</location>
    </subcellularLocation>
    <text evidence="13">Localizes to the plus ends of microtubules at the hyphal tip and the mitotic spindle poles.</text>
</comment>
<dbReference type="InterPro" id="IPR052234">
    <property type="entry name" value="U5_snRNP_Component"/>
</dbReference>
<dbReference type="GO" id="GO:0070840">
    <property type="term" value="F:dynein complex binding"/>
    <property type="evidence" value="ECO:0007669"/>
    <property type="project" value="UniProtKB-UniRule"/>
</dbReference>
<dbReference type="CDD" id="cd00200">
    <property type="entry name" value="WD40"/>
    <property type="match status" value="1"/>
</dbReference>
<dbReference type="InterPro" id="IPR015943">
    <property type="entry name" value="WD40/YVTN_repeat-like_dom_sf"/>
</dbReference>
<keyword evidence="1 13" id="KW-0813">Transport</keyword>
<dbReference type="InterPro" id="IPR017252">
    <property type="entry name" value="Dynein_regulator_LIS1"/>
</dbReference>
<dbReference type="PANTHER" id="PTHR44006">
    <property type="entry name" value="U5 SMALL NUCLEAR RIBONUCLEOPROTEIN 40 KDA PROTEIN"/>
    <property type="match status" value="1"/>
</dbReference>
<dbReference type="SMART" id="SM00667">
    <property type="entry name" value="LisH"/>
    <property type="match status" value="1"/>
</dbReference>
<keyword evidence="4 13" id="KW-0132">Cell division</keyword>
<dbReference type="OrthoDB" id="10264588at2759"/>
<keyword evidence="3 14" id="KW-0853">WD repeat</keyword>
<evidence type="ECO:0000313" key="18">
    <source>
        <dbReference type="Proteomes" id="UP000193642"/>
    </source>
</evidence>
<dbReference type="GO" id="GO:0005875">
    <property type="term" value="C:microtubule associated complex"/>
    <property type="evidence" value="ECO:0007669"/>
    <property type="project" value="UniProtKB-UniRule"/>
</dbReference>
<evidence type="ECO:0000256" key="12">
    <source>
        <dbReference type="ARBA" id="ARBA00023306"/>
    </source>
</evidence>
<evidence type="ECO:0000256" key="11">
    <source>
        <dbReference type="ARBA" id="ARBA00023212"/>
    </source>
</evidence>
<feature type="repeat" description="WD" evidence="14">
    <location>
        <begin position="313"/>
        <end position="338"/>
    </location>
</feature>
<feature type="repeat" description="WD" evidence="14">
    <location>
        <begin position="106"/>
        <end position="147"/>
    </location>
</feature>